<dbReference type="AlphaFoldDB" id="A0A9W9MHF0"/>
<feature type="region of interest" description="Disordered" evidence="1">
    <location>
        <begin position="180"/>
        <end position="229"/>
    </location>
</feature>
<comment type="caution">
    <text evidence="3">The sequence shown here is derived from an EMBL/GenBank/DDBJ whole genome shotgun (WGS) entry which is preliminary data.</text>
</comment>
<protein>
    <recommendedName>
        <fullName evidence="5">MARVEL domain-containing protein</fullName>
    </recommendedName>
</protein>
<proteinExistence type="predicted"/>
<keyword evidence="4" id="KW-1185">Reference proteome</keyword>
<feature type="transmembrane region" description="Helical" evidence="2">
    <location>
        <begin position="97"/>
        <end position="122"/>
    </location>
</feature>
<feature type="transmembrane region" description="Helical" evidence="2">
    <location>
        <begin position="134"/>
        <end position="165"/>
    </location>
</feature>
<evidence type="ECO:0000313" key="3">
    <source>
        <dbReference type="EMBL" id="KAJ5201368.1"/>
    </source>
</evidence>
<feature type="compositionally biased region" description="Polar residues" evidence="1">
    <location>
        <begin position="219"/>
        <end position="229"/>
    </location>
</feature>
<name>A0A9W9MHF0_9EURO</name>
<reference evidence="3" key="1">
    <citation type="submission" date="2022-12" db="EMBL/GenBank/DDBJ databases">
        <authorList>
            <person name="Petersen C."/>
        </authorList>
    </citation>
    <scope>NUCLEOTIDE SEQUENCE</scope>
    <source>
        <strain evidence="3">IBT 15544</strain>
    </source>
</reference>
<reference evidence="3" key="2">
    <citation type="journal article" date="2023" name="IMA Fungus">
        <title>Comparative genomic study of the Penicillium genus elucidates a diverse pangenome and 15 lateral gene transfer events.</title>
        <authorList>
            <person name="Petersen C."/>
            <person name="Sorensen T."/>
            <person name="Nielsen M.R."/>
            <person name="Sondergaard T.E."/>
            <person name="Sorensen J.L."/>
            <person name="Fitzpatrick D.A."/>
            <person name="Frisvad J.C."/>
            <person name="Nielsen K.L."/>
        </authorList>
    </citation>
    <scope>NUCLEOTIDE SEQUENCE</scope>
    <source>
        <strain evidence="3">IBT 15544</strain>
    </source>
</reference>
<dbReference type="Proteomes" id="UP001150904">
    <property type="component" value="Unassembled WGS sequence"/>
</dbReference>
<keyword evidence="2" id="KW-0472">Membrane</keyword>
<evidence type="ECO:0000313" key="4">
    <source>
        <dbReference type="Proteomes" id="UP001150904"/>
    </source>
</evidence>
<evidence type="ECO:0000256" key="1">
    <source>
        <dbReference type="SAM" id="MobiDB-lite"/>
    </source>
</evidence>
<feature type="transmembrane region" description="Helical" evidence="2">
    <location>
        <begin position="7"/>
        <end position="30"/>
    </location>
</feature>
<keyword evidence="2" id="KW-1133">Transmembrane helix</keyword>
<evidence type="ECO:0000256" key="2">
    <source>
        <dbReference type="SAM" id="Phobius"/>
    </source>
</evidence>
<feature type="transmembrane region" description="Helical" evidence="2">
    <location>
        <begin position="60"/>
        <end position="85"/>
    </location>
</feature>
<sequence length="252" mass="26977">MLALHTALYALVGTCFLFSVVELGLCAYIASVWSGTRSVGYDDLFAGYVPKNVDVSTPGILTFLIFSACWSILVAVAALVLPWFYTSKGFVTAKLNAILGIVFAVVYFVTWVFWLACFADIASMLGGFTSYNNFLNAVIALAVLLWFLFLDLFILSILALCGVLVSDRAGYQSMRKTQVVDAPETREAGPAAQDMPASTVPAPAPSELSTREVEAMHNQPVSRAHSTSSPSAIASVELSGDSAIHSHHASHA</sequence>
<evidence type="ECO:0008006" key="5">
    <source>
        <dbReference type="Google" id="ProtNLM"/>
    </source>
</evidence>
<dbReference type="GeneID" id="83180394"/>
<organism evidence="3 4">
    <name type="scientific">Penicillium cinerascens</name>
    <dbReference type="NCBI Taxonomy" id="70096"/>
    <lineage>
        <taxon>Eukaryota</taxon>
        <taxon>Fungi</taxon>
        <taxon>Dikarya</taxon>
        <taxon>Ascomycota</taxon>
        <taxon>Pezizomycotina</taxon>
        <taxon>Eurotiomycetes</taxon>
        <taxon>Eurotiomycetidae</taxon>
        <taxon>Eurotiales</taxon>
        <taxon>Aspergillaceae</taxon>
        <taxon>Penicillium</taxon>
    </lineage>
</organism>
<dbReference type="EMBL" id="JAPQKR010000013">
    <property type="protein sequence ID" value="KAJ5201368.1"/>
    <property type="molecule type" value="Genomic_DNA"/>
</dbReference>
<dbReference type="OrthoDB" id="2117453at2759"/>
<dbReference type="RefSeq" id="XP_058307284.1">
    <property type="nucleotide sequence ID" value="XM_058453093.1"/>
</dbReference>
<gene>
    <name evidence="3" type="ORF">N7498_006031</name>
</gene>
<keyword evidence="2" id="KW-0812">Transmembrane</keyword>
<accession>A0A9W9MHF0</accession>